<keyword evidence="1" id="KW-1133">Transmembrane helix</keyword>
<feature type="transmembrane region" description="Helical" evidence="1">
    <location>
        <begin position="100"/>
        <end position="125"/>
    </location>
</feature>
<keyword evidence="1" id="KW-0472">Membrane</keyword>
<feature type="transmembrane region" description="Helical" evidence="1">
    <location>
        <begin position="207"/>
        <end position="234"/>
    </location>
</feature>
<feature type="transmembrane region" description="Helical" evidence="1">
    <location>
        <begin position="32"/>
        <end position="52"/>
    </location>
</feature>
<sequence length="251" mass="27562">MNDLQFNINSNPGLNPKSVIEKTINIFKSNPFIFAGLALSVAVLGIIMSIFLRQSVFVLIFAIMFMAIAASTYAVHASLTGKEVSYKEAFAGMSNHFGQLMVTLVILLVTIIVLIVIIALPLNIIRIPESISIPIVGIVVMGVFSVLMLSVPVIVVEKINAISALKRSFKLTEGNRLSVFIIMLLAVIIPSFIIYLISAILGMIGLYMLAMFVTLILSIVPQILLCISISIIYFDLRKLKENVDPENITFK</sequence>
<comment type="caution">
    <text evidence="2">The sequence shown here is derived from an EMBL/GenBank/DDBJ whole genome shotgun (WGS) entry which is preliminary data.</text>
</comment>
<evidence type="ECO:0000313" key="2">
    <source>
        <dbReference type="EMBL" id="MEN3930300.1"/>
    </source>
</evidence>
<dbReference type="Proteomes" id="UP001418637">
    <property type="component" value="Unassembled WGS sequence"/>
</dbReference>
<keyword evidence="1" id="KW-0812">Transmembrane</keyword>
<evidence type="ECO:0000313" key="3">
    <source>
        <dbReference type="Proteomes" id="UP001418637"/>
    </source>
</evidence>
<feature type="transmembrane region" description="Helical" evidence="1">
    <location>
        <begin position="58"/>
        <end position="79"/>
    </location>
</feature>
<name>A0ABV0BH56_9HYPH</name>
<feature type="transmembrane region" description="Helical" evidence="1">
    <location>
        <begin position="131"/>
        <end position="156"/>
    </location>
</feature>
<accession>A0ABV0BH56</accession>
<gene>
    <name evidence="2" type="ORF">WJT86_04395</name>
</gene>
<dbReference type="EMBL" id="JBBYXI010000002">
    <property type="protein sequence ID" value="MEN3930300.1"/>
    <property type="molecule type" value="Genomic_DNA"/>
</dbReference>
<evidence type="ECO:0000256" key="1">
    <source>
        <dbReference type="SAM" id="Phobius"/>
    </source>
</evidence>
<dbReference type="RefSeq" id="WP_346336308.1">
    <property type="nucleotide sequence ID" value="NZ_JBBYXI010000002.1"/>
</dbReference>
<evidence type="ECO:0008006" key="4">
    <source>
        <dbReference type="Google" id="ProtNLM"/>
    </source>
</evidence>
<protein>
    <recommendedName>
        <fullName evidence="4">Glycerophosphoryl diester phosphodiesterase membrane domain-containing protein</fullName>
    </recommendedName>
</protein>
<proteinExistence type="predicted"/>
<keyword evidence="3" id="KW-1185">Reference proteome</keyword>
<feature type="transmembrane region" description="Helical" evidence="1">
    <location>
        <begin position="177"/>
        <end position="201"/>
    </location>
</feature>
<organism evidence="2 3">
    <name type="scientific">Hohaiivirga grylli</name>
    <dbReference type="NCBI Taxonomy" id="3133970"/>
    <lineage>
        <taxon>Bacteria</taxon>
        <taxon>Pseudomonadati</taxon>
        <taxon>Pseudomonadota</taxon>
        <taxon>Alphaproteobacteria</taxon>
        <taxon>Hyphomicrobiales</taxon>
        <taxon>Methylobacteriaceae</taxon>
        <taxon>Hohaiivirga</taxon>
    </lineage>
</organism>
<reference evidence="2 3" key="1">
    <citation type="submission" date="2024-04" db="EMBL/GenBank/DDBJ databases">
        <title>A novel species isolated from cricket.</title>
        <authorList>
            <person name="Wang H.-C."/>
        </authorList>
    </citation>
    <scope>NUCLEOTIDE SEQUENCE [LARGE SCALE GENOMIC DNA]</scope>
    <source>
        <strain evidence="2 3">WL0021</strain>
    </source>
</reference>